<dbReference type="Proteomes" id="UP000541425">
    <property type="component" value="Unassembled WGS sequence"/>
</dbReference>
<proteinExistence type="predicted"/>
<evidence type="ECO:0000256" key="1">
    <source>
        <dbReference type="SAM" id="MobiDB-lite"/>
    </source>
</evidence>
<accession>A0A7W5XXU3</accession>
<organism evidence="3 4">
    <name type="scientific">Alloprevotella rava</name>
    <dbReference type="NCBI Taxonomy" id="671218"/>
    <lineage>
        <taxon>Bacteria</taxon>
        <taxon>Pseudomonadati</taxon>
        <taxon>Bacteroidota</taxon>
        <taxon>Bacteroidia</taxon>
        <taxon>Bacteroidales</taxon>
        <taxon>Prevotellaceae</taxon>
        <taxon>Alloprevotella</taxon>
    </lineage>
</organism>
<feature type="region of interest" description="Disordered" evidence="1">
    <location>
        <begin position="121"/>
        <end position="144"/>
    </location>
</feature>
<keyword evidence="2" id="KW-0472">Membrane</keyword>
<feature type="transmembrane region" description="Helical" evidence="2">
    <location>
        <begin position="66"/>
        <end position="87"/>
    </location>
</feature>
<evidence type="ECO:0000313" key="4">
    <source>
        <dbReference type="Proteomes" id="UP000541425"/>
    </source>
</evidence>
<keyword evidence="2" id="KW-1133">Transmembrane helix</keyword>
<dbReference type="AlphaFoldDB" id="A0A7W5XXU3"/>
<evidence type="ECO:0000256" key="2">
    <source>
        <dbReference type="SAM" id="Phobius"/>
    </source>
</evidence>
<name>A0A7W5XXU3_9BACT</name>
<protein>
    <submittedName>
        <fullName evidence="3">Uncharacterized protein</fullName>
    </submittedName>
</protein>
<evidence type="ECO:0000313" key="3">
    <source>
        <dbReference type="EMBL" id="MBB3702773.1"/>
    </source>
</evidence>
<sequence>MEMNSKNLDELVGRYFDAETTLEEERELQRLITGPFATDARYDEVRAVMGFTAVGRKLRRKSHRSVRLWQAAAAAVVVLMLGGIYTIQQARPDDVCIAYVNGRKVTNPDEVVRLMQQEMQAVSSPMDAPTPESQLKDMFNTLNQ</sequence>
<dbReference type="EMBL" id="JACICA010000005">
    <property type="protein sequence ID" value="MBB3702773.1"/>
    <property type="molecule type" value="Genomic_DNA"/>
</dbReference>
<gene>
    <name evidence="3" type="ORF">FHS60_001242</name>
</gene>
<keyword evidence="2" id="KW-0812">Transmembrane</keyword>
<reference evidence="3 4" key="1">
    <citation type="submission" date="2020-08" db="EMBL/GenBank/DDBJ databases">
        <title>Genomic Encyclopedia of Type Strains, Phase IV (KMG-IV): sequencing the most valuable type-strain genomes for metagenomic binning, comparative biology and taxonomic classification.</title>
        <authorList>
            <person name="Goeker M."/>
        </authorList>
    </citation>
    <scope>NUCLEOTIDE SEQUENCE [LARGE SCALE GENOMIC DNA]</scope>
    <source>
        <strain evidence="3 4">DSM 22548</strain>
    </source>
</reference>
<comment type="caution">
    <text evidence="3">The sequence shown here is derived from an EMBL/GenBank/DDBJ whole genome shotgun (WGS) entry which is preliminary data.</text>
</comment>